<evidence type="ECO:0000313" key="5">
    <source>
        <dbReference type="RefSeq" id="XP_042565920.1"/>
    </source>
</evidence>
<dbReference type="CDD" id="cd00272">
    <property type="entry name" value="Chemokine_CC"/>
    <property type="match status" value="1"/>
</dbReference>
<evidence type="ECO:0000256" key="1">
    <source>
        <dbReference type="ARBA" id="ARBA00010868"/>
    </source>
</evidence>
<dbReference type="Proteomes" id="UP000515152">
    <property type="component" value="Chromosome 15"/>
</dbReference>
<dbReference type="OrthoDB" id="9447832at2759"/>
<evidence type="ECO:0000313" key="4">
    <source>
        <dbReference type="Proteomes" id="UP000515152"/>
    </source>
</evidence>
<evidence type="ECO:0000256" key="2">
    <source>
        <dbReference type="ARBA" id="ARBA00022514"/>
    </source>
</evidence>
<dbReference type="RefSeq" id="XP_042565920.1">
    <property type="nucleotide sequence ID" value="XM_042709986.1"/>
</dbReference>
<keyword evidence="4" id="KW-1185">Reference proteome</keyword>
<dbReference type="GO" id="GO:0008009">
    <property type="term" value="F:chemokine activity"/>
    <property type="evidence" value="ECO:0007669"/>
    <property type="project" value="InterPro"/>
</dbReference>
<dbReference type="GeneID" id="122133550"/>
<feature type="domain" description="Chemokine interleukin-8-like" evidence="3">
    <location>
        <begin position="3"/>
        <end position="61"/>
    </location>
</feature>
<dbReference type="GO" id="GO:0006955">
    <property type="term" value="P:immune response"/>
    <property type="evidence" value="ECO:0007669"/>
    <property type="project" value="InterPro"/>
</dbReference>
<dbReference type="GO" id="GO:0005615">
    <property type="term" value="C:extracellular space"/>
    <property type="evidence" value="ECO:0007669"/>
    <property type="project" value="UniProtKB-KW"/>
</dbReference>
<evidence type="ECO:0000259" key="3">
    <source>
        <dbReference type="SMART" id="SM00199"/>
    </source>
</evidence>
<dbReference type="PANTHER" id="PTHR12015">
    <property type="entry name" value="SMALL INDUCIBLE CYTOKINE A"/>
    <property type="match status" value="1"/>
</dbReference>
<gene>
    <name evidence="5" type="primary">LOC122133550</name>
</gene>
<dbReference type="SMART" id="SM00199">
    <property type="entry name" value="SCY"/>
    <property type="match status" value="1"/>
</dbReference>
<name>A0A8M1KTD9_CLUHA</name>
<dbReference type="InterPro" id="IPR001811">
    <property type="entry name" value="Chemokine_IL8-like_dom"/>
</dbReference>
<protein>
    <submittedName>
        <fullName evidence="5">C-C motif chemokine 4 homolog</fullName>
    </submittedName>
</protein>
<proteinExistence type="inferred from homology"/>
<keyword evidence="2" id="KW-0202">Cytokine</keyword>
<sequence length="65" mass="7639">MGPDVCCFKYYTKRFPVKRVRSYKKTNPNCPKKGVIFITVRGKKVCANPNVQQTKDIMEKLDKLW</sequence>
<dbReference type="KEGG" id="char:122133550"/>
<dbReference type="InterPro" id="IPR039809">
    <property type="entry name" value="Chemokine_b/g/d"/>
</dbReference>
<dbReference type="FunFam" id="2.40.50.40:FF:000002">
    <property type="entry name" value="C-C motif chemokine"/>
    <property type="match status" value="1"/>
</dbReference>
<comment type="similarity">
    <text evidence="1">Belongs to the intercrine beta (chemokine CC) family.</text>
</comment>
<reference evidence="5" key="1">
    <citation type="submission" date="2025-08" db="UniProtKB">
        <authorList>
            <consortium name="RefSeq"/>
        </authorList>
    </citation>
    <scope>IDENTIFICATION</scope>
</reference>
<dbReference type="AlphaFoldDB" id="A0A8M1KTD9"/>
<organism evidence="4 5">
    <name type="scientific">Clupea harengus</name>
    <name type="common">Atlantic herring</name>
    <dbReference type="NCBI Taxonomy" id="7950"/>
    <lineage>
        <taxon>Eukaryota</taxon>
        <taxon>Metazoa</taxon>
        <taxon>Chordata</taxon>
        <taxon>Craniata</taxon>
        <taxon>Vertebrata</taxon>
        <taxon>Euteleostomi</taxon>
        <taxon>Actinopterygii</taxon>
        <taxon>Neopterygii</taxon>
        <taxon>Teleostei</taxon>
        <taxon>Clupei</taxon>
        <taxon>Clupeiformes</taxon>
        <taxon>Clupeoidei</taxon>
        <taxon>Clupeidae</taxon>
        <taxon>Clupea</taxon>
    </lineage>
</organism>
<dbReference type="Pfam" id="PF00048">
    <property type="entry name" value="IL8"/>
    <property type="match status" value="1"/>
</dbReference>
<accession>A0A8M1KTD9</accession>